<keyword evidence="7" id="KW-0704">Schiff base</keyword>
<gene>
    <name evidence="9" type="ORF">EV690_3270</name>
</gene>
<comment type="similarity">
    <text evidence="3">Belongs to the KHG/KDPG aldolase family.</text>
</comment>
<evidence type="ECO:0000256" key="8">
    <source>
        <dbReference type="ARBA" id="ARBA00023277"/>
    </source>
</evidence>
<dbReference type="AlphaFoldDB" id="A0A4R1J8M1"/>
<evidence type="ECO:0000256" key="6">
    <source>
        <dbReference type="ARBA" id="ARBA00023239"/>
    </source>
</evidence>
<evidence type="ECO:0000313" key="9">
    <source>
        <dbReference type="EMBL" id="TCK46684.1"/>
    </source>
</evidence>
<dbReference type="Gene3D" id="3.20.20.70">
    <property type="entry name" value="Aldolase class I"/>
    <property type="match status" value="1"/>
</dbReference>
<dbReference type="PROSITE" id="PS00160">
    <property type="entry name" value="ALDOLASE_KDPG_KHG_2"/>
    <property type="match status" value="1"/>
</dbReference>
<dbReference type="EMBL" id="SMGD01000017">
    <property type="protein sequence ID" value="TCK46684.1"/>
    <property type="molecule type" value="Genomic_DNA"/>
</dbReference>
<comment type="subunit">
    <text evidence="4">Homotrimer.</text>
</comment>
<dbReference type="InterPro" id="IPR031338">
    <property type="entry name" value="KDPG/KHG_AS_2"/>
</dbReference>
<dbReference type="PANTHER" id="PTHR30246">
    <property type="entry name" value="2-KETO-3-DEOXY-6-PHOSPHOGLUCONATE ALDOLASE"/>
    <property type="match status" value="1"/>
</dbReference>
<dbReference type="PROSITE" id="PS00159">
    <property type="entry name" value="ALDOLASE_KDPG_KHG_1"/>
    <property type="match status" value="1"/>
</dbReference>
<dbReference type="NCBIfam" id="NF004325">
    <property type="entry name" value="PRK05718.1"/>
    <property type="match status" value="1"/>
</dbReference>
<evidence type="ECO:0000256" key="5">
    <source>
        <dbReference type="ARBA" id="ARBA00013063"/>
    </source>
</evidence>
<sequence>MSKVTAAQVFAASPIIPVMVIDDVKDALPLAKALADGGINVFEITLRTDAAIASIAAISQEMPDAIVGAGTVINPKQYQAALDAGAQFVISPGFSPELLEFSQTKEVPYIPGVATASEMITALSYGLDHLKFFPAEANGGAPVLKAVSAALPQIKFCPTGGVKEANLANYLALDCVGTVGGTWMIPAAAIQSQSWAEITQLSKKACELVASLRG</sequence>
<evidence type="ECO:0000256" key="2">
    <source>
        <dbReference type="ARBA" id="ARBA00004736"/>
    </source>
</evidence>
<evidence type="ECO:0000256" key="1">
    <source>
        <dbReference type="ARBA" id="ARBA00000654"/>
    </source>
</evidence>
<evidence type="ECO:0000313" key="10">
    <source>
        <dbReference type="Proteomes" id="UP000295565"/>
    </source>
</evidence>
<comment type="pathway">
    <text evidence="2">Carbohydrate acid metabolism; 2-dehydro-3-deoxy-D-gluconate degradation; D-glyceraldehyde 3-phosphate and pyruvate from 2-dehydro-3-deoxy-D-gluconate: step 2/2.</text>
</comment>
<dbReference type="OrthoDB" id="9805177at2"/>
<dbReference type="GO" id="GO:0008675">
    <property type="term" value="F:2-dehydro-3-deoxy-phosphogluconate aldolase activity"/>
    <property type="evidence" value="ECO:0007669"/>
    <property type="project" value="UniProtKB-EC"/>
</dbReference>
<name>A0A4R1J8M1_9GAMM</name>
<evidence type="ECO:0000256" key="7">
    <source>
        <dbReference type="ARBA" id="ARBA00023270"/>
    </source>
</evidence>
<dbReference type="Pfam" id="PF01081">
    <property type="entry name" value="Aldolase"/>
    <property type="match status" value="1"/>
</dbReference>
<comment type="catalytic activity">
    <reaction evidence="1">
        <text>2-dehydro-3-deoxy-6-phospho-D-gluconate = D-glyceraldehyde 3-phosphate + pyruvate</text>
        <dbReference type="Rhea" id="RHEA:17089"/>
        <dbReference type="ChEBI" id="CHEBI:15361"/>
        <dbReference type="ChEBI" id="CHEBI:57569"/>
        <dbReference type="ChEBI" id="CHEBI:59776"/>
        <dbReference type="EC" id="4.1.2.14"/>
    </reaction>
</comment>
<dbReference type="InterPro" id="IPR031337">
    <property type="entry name" value="KDPG/KHG_AS_1"/>
</dbReference>
<evidence type="ECO:0000256" key="4">
    <source>
        <dbReference type="ARBA" id="ARBA00011233"/>
    </source>
</evidence>
<dbReference type="CDD" id="cd00452">
    <property type="entry name" value="KDPG_aldolase"/>
    <property type="match status" value="1"/>
</dbReference>
<dbReference type="EC" id="4.1.2.14" evidence="5"/>
<evidence type="ECO:0000256" key="3">
    <source>
        <dbReference type="ARBA" id="ARBA00006906"/>
    </source>
</evidence>
<dbReference type="InterPro" id="IPR000887">
    <property type="entry name" value="Aldlse_KDPG_KHG"/>
</dbReference>
<comment type="caution">
    <text evidence="9">The sequence shown here is derived from an EMBL/GenBank/DDBJ whole genome shotgun (WGS) entry which is preliminary data.</text>
</comment>
<dbReference type="RefSeq" id="WP_131914016.1">
    <property type="nucleotide sequence ID" value="NZ_OU594967.1"/>
</dbReference>
<accession>A0A4R1J8M1</accession>
<dbReference type="NCBIfam" id="TIGR01182">
    <property type="entry name" value="eda"/>
    <property type="match status" value="1"/>
</dbReference>
<reference evidence="9 10" key="1">
    <citation type="submission" date="2019-03" db="EMBL/GenBank/DDBJ databases">
        <title>Genomic Encyclopedia of Type Strains, Phase IV (KMG-IV): sequencing the most valuable type-strain genomes for metagenomic binning, comparative biology and taxonomic classification.</title>
        <authorList>
            <person name="Goeker M."/>
        </authorList>
    </citation>
    <scope>NUCLEOTIDE SEQUENCE [LARGE SCALE GENOMIC DNA]</scope>
    <source>
        <strain evidence="9 10">DSM 18577</strain>
    </source>
</reference>
<keyword evidence="10" id="KW-1185">Reference proteome</keyword>
<protein>
    <recommendedName>
        <fullName evidence="5">2-dehydro-3-deoxy-phosphogluconate aldolase</fullName>
        <ecNumber evidence="5">4.1.2.14</ecNumber>
    </recommendedName>
</protein>
<dbReference type="SUPFAM" id="SSF51569">
    <property type="entry name" value="Aldolase"/>
    <property type="match status" value="1"/>
</dbReference>
<keyword evidence="6" id="KW-0456">Lyase</keyword>
<dbReference type="PANTHER" id="PTHR30246:SF1">
    <property type="entry name" value="2-DEHYDRO-3-DEOXY-6-PHOSPHOGALACTONATE ALDOLASE-RELATED"/>
    <property type="match status" value="1"/>
</dbReference>
<dbReference type="InterPro" id="IPR013785">
    <property type="entry name" value="Aldolase_TIM"/>
</dbReference>
<dbReference type="Proteomes" id="UP000295565">
    <property type="component" value="Unassembled WGS sequence"/>
</dbReference>
<proteinExistence type="inferred from homology"/>
<keyword evidence="8" id="KW-0119">Carbohydrate metabolism</keyword>
<organism evidence="9 10">
    <name type="scientific">Celerinatantimonas diazotrophica</name>
    <dbReference type="NCBI Taxonomy" id="412034"/>
    <lineage>
        <taxon>Bacteria</taxon>
        <taxon>Pseudomonadati</taxon>
        <taxon>Pseudomonadota</taxon>
        <taxon>Gammaproteobacteria</taxon>
        <taxon>Celerinatantimonadaceae</taxon>
        <taxon>Celerinatantimonas</taxon>
    </lineage>
</organism>